<keyword evidence="5" id="KW-0597">Phosphoprotein</keyword>
<dbReference type="GO" id="GO:0006952">
    <property type="term" value="P:defense response"/>
    <property type="evidence" value="ECO:0007669"/>
    <property type="project" value="UniProtKB-ARBA"/>
</dbReference>
<dbReference type="PROSITE" id="PS50011">
    <property type="entry name" value="PROTEIN_KINASE_DOM"/>
    <property type="match status" value="1"/>
</dbReference>
<reference evidence="25" key="2">
    <citation type="submission" date="2025-08" db="UniProtKB">
        <authorList>
            <consortium name="RefSeq"/>
        </authorList>
    </citation>
    <scope>IDENTIFICATION</scope>
</reference>
<dbReference type="SMR" id="A0A1U8J1S2"/>
<dbReference type="FunFam" id="3.80.10.10:FF:000400">
    <property type="entry name" value="Nuclear pore complex protein NUP107"/>
    <property type="match status" value="1"/>
</dbReference>
<evidence type="ECO:0000256" key="4">
    <source>
        <dbReference type="ARBA" id="ARBA00022527"/>
    </source>
</evidence>
<evidence type="ECO:0000256" key="22">
    <source>
        <dbReference type="SAM" id="SignalP"/>
    </source>
</evidence>
<dbReference type="RefSeq" id="XP_016684296.1">
    <property type="nucleotide sequence ID" value="XM_016828807.2"/>
</dbReference>
<dbReference type="PANTHER" id="PTHR48053">
    <property type="entry name" value="LEUCINE RICH REPEAT FAMILY PROTEIN, EXPRESSED"/>
    <property type="match status" value="1"/>
</dbReference>
<dbReference type="PaxDb" id="3635-A0A1U8J1S2"/>
<dbReference type="PANTHER" id="PTHR48053:SF129">
    <property type="entry name" value="PROTEIN KINASE DOMAIN-CONTAINING PROTEIN"/>
    <property type="match status" value="1"/>
</dbReference>
<dbReference type="Gene3D" id="1.10.510.10">
    <property type="entry name" value="Transferase(Phosphotransferase) domain 1"/>
    <property type="match status" value="1"/>
</dbReference>
<dbReference type="GO" id="GO:0051707">
    <property type="term" value="P:response to other organism"/>
    <property type="evidence" value="ECO:0007669"/>
    <property type="project" value="UniProtKB-ARBA"/>
</dbReference>
<dbReference type="GO" id="GO:0005886">
    <property type="term" value="C:plasma membrane"/>
    <property type="evidence" value="ECO:0000318"/>
    <property type="project" value="GO_Central"/>
</dbReference>
<dbReference type="InterPro" id="IPR011009">
    <property type="entry name" value="Kinase-like_dom_sf"/>
</dbReference>
<evidence type="ECO:0000256" key="9">
    <source>
        <dbReference type="ARBA" id="ARBA00022729"/>
    </source>
</evidence>
<comment type="subcellular location">
    <subcellularLocation>
        <location evidence="1">Cell membrane</location>
    </subcellularLocation>
    <subcellularLocation>
        <location evidence="2">Membrane</location>
        <topology evidence="2">Single-pass type I membrane protein</topology>
    </subcellularLocation>
</comment>
<dbReference type="GO" id="GO:0004674">
    <property type="term" value="F:protein serine/threonine kinase activity"/>
    <property type="evidence" value="ECO:0007669"/>
    <property type="project" value="UniProtKB-KW"/>
</dbReference>
<dbReference type="GO" id="GO:0038023">
    <property type="term" value="F:signaling receptor activity"/>
    <property type="evidence" value="ECO:0000318"/>
    <property type="project" value="GO_Central"/>
</dbReference>
<keyword evidence="17" id="KW-0325">Glycoprotein</keyword>
<dbReference type="Pfam" id="PF00560">
    <property type="entry name" value="LRR_1"/>
    <property type="match status" value="9"/>
</dbReference>
<keyword evidence="15 21" id="KW-0472">Membrane</keyword>
<evidence type="ECO:0000256" key="21">
    <source>
        <dbReference type="SAM" id="Phobius"/>
    </source>
</evidence>
<evidence type="ECO:0000256" key="11">
    <source>
        <dbReference type="ARBA" id="ARBA00022741"/>
    </source>
</evidence>
<accession>A0A1U8J1S2</accession>
<dbReference type="InterPro" id="IPR032675">
    <property type="entry name" value="LRR_dom_sf"/>
</dbReference>
<evidence type="ECO:0000256" key="7">
    <source>
        <dbReference type="ARBA" id="ARBA00022679"/>
    </source>
</evidence>
<evidence type="ECO:0000256" key="6">
    <source>
        <dbReference type="ARBA" id="ARBA00022614"/>
    </source>
</evidence>
<proteinExistence type="predicted"/>
<keyword evidence="8 21" id="KW-0812">Transmembrane</keyword>
<dbReference type="FunFam" id="3.30.200.20:FF:000309">
    <property type="entry name" value="Leucine-rich repeat receptor protein kinase MSP1"/>
    <property type="match status" value="1"/>
</dbReference>
<evidence type="ECO:0000256" key="18">
    <source>
        <dbReference type="ARBA" id="ARBA00047899"/>
    </source>
</evidence>
<comment type="catalytic activity">
    <reaction evidence="19">
        <text>L-seryl-[protein] + ATP = O-phospho-L-seryl-[protein] + ADP + H(+)</text>
        <dbReference type="Rhea" id="RHEA:17989"/>
        <dbReference type="Rhea" id="RHEA-COMP:9863"/>
        <dbReference type="Rhea" id="RHEA-COMP:11604"/>
        <dbReference type="ChEBI" id="CHEBI:15378"/>
        <dbReference type="ChEBI" id="CHEBI:29999"/>
        <dbReference type="ChEBI" id="CHEBI:30616"/>
        <dbReference type="ChEBI" id="CHEBI:83421"/>
        <dbReference type="ChEBI" id="CHEBI:456216"/>
        <dbReference type="EC" id="2.7.11.1"/>
    </reaction>
</comment>
<evidence type="ECO:0000256" key="3">
    <source>
        <dbReference type="ARBA" id="ARBA00012513"/>
    </source>
</evidence>
<dbReference type="SUPFAM" id="SSF52058">
    <property type="entry name" value="L domain-like"/>
    <property type="match status" value="2"/>
</dbReference>
<dbReference type="InterPro" id="IPR013210">
    <property type="entry name" value="LRR_N_plant-typ"/>
</dbReference>
<dbReference type="FunFam" id="1.10.510.10:FF:000479">
    <property type="entry name" value="Leucine-rich repeat receptor-like protein kinase"/>
    <property type="match status" value="1"/>
</dbReference>
<keyword evidence="6" id="KW-0433">Leucine-rich repeat</keyword>
<evidence type="ECO:0000256" key="8">
    <source>
        <dbReference type="ARBA" id="ARBA00022692"/>
    </source>
</evidence>
<comment type="catalytic activity">
    <reaction evidence="18">
        <text>L-threonyl-[protein] + ATP = O-phospho-L-threonyl-[protein] + ADP + H(+)</text>
        <dbReference type="Rhea" id="RHEA:46608"/>
        <dbReference type="Rhea" id="RHEA-COMP:11060"/>
        <dbReference type="Rhea" id="RHEA-COMP:11605"/>
        <dbReference type="ChEBI" id="CHEBI:15378"/>
        <dbReference type="ChEBI" id="CHEBI:30013"/>
        <dbReference type="ChEBI" id="CHEBI:30616"/>
        <dbReference type="ChEBI" id="CHEBI:61977"/>
        <dbReference type="ChEBI" id="CHEBI:456216"/>
        <dbReference type="EC" id="2.7.11.1"/>
    </reaction>
</comment>
<dbReference type="InterPro" id="IPR000719">
    <property type="entry name" value="Prot_kinase_dom"/>
</dbReference>
<evidence type="ECO:0000256" key="20">
    <source>
        <dbReference type="PROSITE-ProRule" id="PRU10141"/>
    </source>
</evidence>
<dbReference type="PRINTS" id="PR00019">
    <property type="entry name" value="LEURICHRPT"/>
</dbReference>
<evidence type="ECO:0000256" key="14">
    <source>
        <dbReference type="ARBA" id="ARBA00022989"/>
    </source>
</evidence>
<keyword evidence="16 25" id="KW-0675">Receptor</keyword>
<dbReference type="InterPro" id="IPR008266">
    <property type="entry name" value="Tyr_kinase_AS"/>
</dbReference>
<keyword evidence="4" id="KW-0723">Serine/threonine-protein kinase</keyword>
<dbReference type="Gene3D" id="3.30.200.20">
    <property type="entry name" value="Phosphorylase Kinase, domain 1"/>
    <property type="match status" value="1"/>
</dbReference>
<evidence type="ECO:0000256" key="2">
    <source>
        <dbReference type="ARBA" id="ARBA00004479"/>
    </source>
</evidence>
<evidence type="ECO:0000256" key="12">
    <source>
        <dbReference type="ARBA" id="ARBA00022777"/>
    </source>
</evidence>
<keyword evidence="14 21" id="KW-1133">Transmembrane helix</keyword>
<dbReference type="InterPro" id="IPR001611">
    <property type="entry name" value="Leu-rich_rpt"/>
</dbReference>
<dbReference type="GO" id="GO:0009791">
    <property type="term" value="P:post-embryonic development"/>
    <property type="evidence" value="ECO:0007669"/>
    <property type="project" value="UniProtKB-ARBA"/>
</dbReference>
<dbReference type="InterPro" id="IPR051716">
    <property type="entry name" value="Plant_RL_S/T_kinase"/>
</dbReference>
<organism evidence="24 25">
    <name type="scientific">Gossypium hirsutum</name>
    <name type="common">Upland cotton</name>
    <name type="synonym">Gossypium mexicanum</name>
    <dbReference type="NCBI Taxonomy" id="3635"/>
    <lineage>
        <taxon>Eukaryota</taxon>
        <taxon>Viridiplantae</taxon>
        <taxon>Streptophyta</taxon>
        <taxon>Embryophyta</taxon>
        <taxon>Tracheophyta</taxon>
        <taxon>Spermatophyta</taxon>
        <taxon>Magnoliopsida</taxon>
        <taxon>eudicotyledons</taxon>
        <taxon>Gunneridae</taxon>
        <taxon>Pentapetalae</taxon>
        <taxon>rosids</taxon>
        <taxon>malvids</taxon>
        <taxon>Malvales</taxon>
        <taxon>Malvaceae</taxon>
        <taxon>Malvoideae</taxon>
        <taxon>Gossypium</taxon>
    </lineage>
</organism>
<dbReference type="KEGG" id="ghi:107902670"/>
<dbReference type="Proteomes" id="UP000818029">
    <property type="component" value="Chromosome A05"/>
</dbReference>
<feature type="binding site" evidence="20">
    <location>
        <position position="708"/>
    </location>
    <ligand>
        <name>ATP</name>
        <dbReference type="ChEBI" id="CHEBI:30616"/>
    </ligand>
</feature>
<feature type="chain" id="PRO_5010540030" description="non-specific serine/threonine protein kinase" evidence="22">
    <location>
        <begin position="21"/>
        <end position="952"/>
    </location>
</feature>
<dbReference type="SUPFAM" id="SSF56112">
    <property type="entry name" value="Protein kinase-like (PK-like)"/>
    <property type="match status" value="1"/>
</dbReference>
<dbReference type="InterPro" id="IPR003591">
    <property type="entry name" value="Leu-rich_rpt_typical-subtyp"/>
</dbReference>
<dbReference type="PROSITE" id="PS51450">
    <property type="entry name" value="LRR"/>
    <property type="match status" value="1"/>
</dbReference>
<dbReference type="AlphaFoldDB" id="A0A1U8J1S2"/>
<evidence type="ECO:0000256" key="17">
    <source>
        <dbReference type="ARBA" id="ARBA00023180"/>
    </source>
</evidence>
<feature type="signal peptide" evidence="22">
    <location>
        <begin position="1"/>
        <end position="20"/>
    </location>
</feature>
<evidence type="ECO:0000313" key="24">
    <source>
        <dbReference type="Proteomes" id="UP000818029"/>
    </source>
</evidence>
<dbReference type="Pfam" id="PF08263">
    <property type="entry name" value="LRRNT_2"/>
    <property type="match status" value="1"/>
</dbReference>
<evidence type="ECO:0000256" key="10">
    <source>
        <dbReference type="ARBA" id="ARBA00022737"/>
    </source>
</evidence>
<keyword evidence="10" id="KW-0677">Repeat</keyword>
<sequence length="952" mass="105476">MAYLLKRFSFLLLSLWYVRAVELLEAKALLRWKENLPNQSSLQTWTLAVNNENLTSPCNWFGISCDNAGSIIGINLASSRIRGNLSNLDFSYFPNLTCLNLSSNVLSGPIPSELGSLSKLTHLNLSMNYLSGFFPLSLANLSQISLLYVGNNLISGELDPRLFSNWNRLQFLELHNNNFTGMIPSEIGLLVNLVELALSSNHFHGFVPSAIGNLTNLDALALHRNHLSGPIPSSFGNLTELTMLFLHQNEFSGTFPHSLLNCNLLVELLLFTNRLSGFVPQGLANLTSLRDLDLSENNFSGPLPQVCQGAKLQLFTAAFNNFTGPIPKSLRNCTSLVRVRLHNNQLSGSLDRDFGVYPNLNYLELSHNRLEGLLSAKWGGCRNLEQLKVAGNMIKGEIPEEFGKLNRLAVLDLSSNQLVGNIPKVLGRLTTLYFLNLSNNQLSDVVPLEIGKLSSLEDLDLSENKLNGQIPGQLGECLKLHNLFLRKNYFNGSIPFQLGSLALQGSLDLSQNLLTQQIPPELAKFTMLEHLNVSHNMLSGSIPSLFGTMTSLTSIDFSYNDLEGPVPDSGFFRRASLAAFSNNKNLCGEVPGLKPCSNTSVEKETHKKNHNVPIIIVSASLSWLILYLALFILYALSRRAKRSRESKEAMVSDARNPLSILNYDGKIVYEDIIEATESFDEKYCIGSGGSGRVYKAKLTLGPVLAIKKLLCLGGEQMEKLRSFTNEIRALTEIRHKNIVKFYGFCCHGPHKFLVYDYIERGSLADVLRDDMKAKELEWSKRIKLVKDVANGLSYMHHDCVQSIIHRDISSKNVLLNDKYEACISDFGTAKILNPDSSNVTVLAGTLGYVAPELAYTVSATEKCDVYSFGVVALEVMMGKHPAELVSVLNSCLDQKDIQLILDPRIRTPADEETALEVASIVRHAVSCICVEPKSRPTMRWVSQALSEARTNV</sequence>
<evidence type="ECO:0000259" key="23">
    <source>
        <dbReference type="PROSITE" id="PS50011"/>
    </source>
</evidence>
<reference evidence="24" key="1">
    <citation type="journal article" date="2020" name="Nat. Genet.">
        <title>Genomic diversifications of five Gossypium allopolyploid species and their impact on cotton improvement.</title>
        <authorList>
            <person name="Chen Z.J."/>
            <person name="Sreedasyam A."/>
            <person name="Ando A."/>
            <person name="Song Q."/>
            <person name="De Santiago L.M."/>
            <person name="Hulse-Kemp A.M."/>
            <person name="Ding M."/>
            <person name="Ye W."/>
            <person name="Kirkbride R.C."/>
            <person name="Jenkins J."/>
            <person name="Plott C."/>
            <person name="Lovell J."/>
            <person name="Lin Y.M."/>
            <person name="Vaughn R."/>
            <person name="Liu B."/>
            <person name="Simpson S."/>
            <person name="Scheffler B.E."/>
            <person name="Wen L."/>
            <person name="Saski C.A."/>
            <person name="Grover C.E."/>
            <person name="Hu G."/>
            <person name="Conover J.L."/>
            <person name="Carlson J.W."/>
            <person name="Shu S."/>
            <person name="Boston L.B."/>
            <person name="Williams M."/>
            <person name="Peterson D.G."/>
            <person name="McGee K."/>
            <person name="Jones D.C."/>
            <person name="Wendel J.F."/>
            <person name="Stelly D.M."/>
            <person name="Grimwood J."/>
            <person name="Schmutz J."/>
        </authorList>
    </citation>
    <scope>NUCLEOTIDE SEQUENCE [LARGE SCALE GENOMIC DNA]</scope>
    <source>
        <strain evidence="24">cv. TM-1</strain>
    </source>
</reference>
<feature type="transmembrane region" description="Helical" evidence="21">
    <location>
        <begin position="612"/>
        <end position="636"/>
    </location>
</feature>
<keyword evidence="7" id="KW-0808">Transferase</keyword>
<dbReference type="PROSITE" id="PS00107">
    <property type="entry name" value="PROTEIN_KINASE_ATP"/>
    <property type="match status" value="1"/>
</dbReference>
<evidence type="ECO:0000256" key="19">
    <source>
        <dbReference type="ARBA" id="ARBA00048679"/>
    </source>
</evidence>
<evidence type="ECO:0000256" key="16">
    <source>
        <dbReference type="ARBA" id="ARBA00023170"/>
    </source>
</evidence>
<dbReference type="GO" id="GO:0009755">
    <property type="term" value="P:hormone-mediated signaling pathway"/>
    <property type="evidence" value="ECO:0000318"/>
    <property type="project" value="GO_Central"/>
</dbReference>
<dbReference type="Pfam" id="PF00069">
    <property type="entry name" value="Pkinase"/>
    <property type="match status" value="1"/>
</dbReference>
<keyword evidence="24" id="KW-1185">Reference proteome</keyword>
<dbReference type="Gene3D" id="3.80.10.10">
    <property type="entry name" value="Ribonuclease Inhibitor"/>
    <property type="match status" value="3"/>
</dbReference>
<evidence type="ECO:0000256" key="13">
    <source>
        <dbReference type="ARBA" id="ARBA00022840"/>
    </source>
</evidence>
<evidence type="ECO:0000256" key="5">
    <source>
        <dbReference type="ARBA" id="ARBA00022553"/>
    </source>
</evidence>
<keyword evidence="12 25" id="KW-0418">Kinase</keyword>
<keyword evidence="11 20" id="KW-0547">Nucleotide-binding</keyword>
<dbReference type="GO" id="GO:0005524">
    <property type="term" value="F:ATP binding"/>
    <property type="evidence" value="ECO:0007669"/>
    <property type="project" value="UniProtKB-UniRule"/>
</dbReference>
<dbReference type="EC" id="2.7.11.1" evidence="3"/>
<gene>
    <name evidence="25" type="primary">LOC107902670</name>
</gene>
<dbReference type="FunFam" id="3.80.10.10:FF:000177">
    <property type="entry name" value="Leucine-rich repeat receptor-like serine/threonine-protein kinase At1g17230"/>
    <property type="match status" value="1"/>
</dbReference>
<dbReference type="SMART" id="SM00369">
    <property type="entry name" value="LRR_TYP"/>
    <property type="match status" value="10"/>
</dbReference>
<dbReference type="Pfam" id="PF13855">
    <property type="entry name" value="LRR_8"/>
    <property type="match status" value="1"/>
</dbReference>
<evidence type="ECO:0000256" key="1">
    <source>
        <dbReference type="ARBA" id="ARBA00004236"/>
    </source>
</evidence>
<evidence type="ECO:0000256" key="15">
    <source>
        <dbReference type="ARBA" id="ARBA00023136"/>
    </source>
</evidence>
<protein>
    <recommendedName>
        <fullName evidence="3">non-specific serine/threonine protein kinase</fullName>
        <ecNumber evidence="3">2.7.11.1</ecNumber>
    </recommendedName>
</protein>
<dbReference type="OrthoDB" id="676979at2759"/>
<name>A0A1U8J1S2_GOSHI</name>
<dbReference type="GeneID" id="107902670"/>
<dbReference type="InterPro" id="IPR017441">
    <property type="entry name" value="Protein_kinase_ATP_BS"/>
</dbReference>
<dbReference type="PROSITE" id="PS00109">
    <property type="entry name" value="PROTEIN_KINASE_TYR"/>
    <property type="match status" value="1"/>
</dbReference>
<evidence type="ECO:0000313" key="25">
    <source>
        <dbReference type="RefSeq" id="XP_016684296.1"/>
    </source>
</evidence>
<keyword evidence="13 20" id="KW-0067">ATP-binding</keyword>
<dbReference type="FunFam" id="3.80.10.10:FF:000453">
    <property type="entry name" value="Leucine-rich receptor-like protein kinase family protein"/>
    <property type="match status" value="1"/>
</dbReference>
<feature type="domain" description="Protein kinase" evidence="23">
    <location>
        <begin position="679"/>
        <end position="945"/>
    </location>
</feature>
<keyword evidence="9 22" id="KW-0732">Signal</keyword>